<organism evidence="1 2">
    <name type="scientific">Batillaria attramentaria</name>
    <dbReference type="NCBI Taxonomy" id="370345"/>
    <lineage>
        <taxon>Eukaryota</taxon>
        <taxon>Metazoa</taxon>
        <taxon>Spiralia</taxon>
        <taxon>Lophotrochozoa</taxon>
        <taxon>Mollusca</taxon>
        <taxon>Gastropoda</taxon>
        <taxon>Caenogastropoda</taxon>
        <taxon>Sorbeoconcha</taxon>
        <taxon>Cerithioidea</taxon>
        <taxon>Batillariidae</taxon>
        <taxon>Batillaria</taxon>
    </lineage>
</organism>
<evidence type="ECO:0000313" key="2">
    <source>
        <dbReference type="Proteomes" id="UP001519460"/>
    </source>
</evidence>
<dbReference type="EMBL" id="JACVVK020000194">
    <property type="protein sequence ID" value="KAK7485476.1"/>
    <property type="molecule type" value="Genomic_DNA"/>
</dbReference>
<sequence length="83" mass="9507">MEQYLWGIYSGATDKDYSAARKKTNGAEYTSQITTTQTEPQEVPRSPPLSVGNWTEIYSDLSRYGVHFSPRVIGEFNFTCRLY</sequence>
<dbReference type="Proteomes" id="UP001519460">
    <property type="component" value="Unassembled WGS sequence"/>
</dbReference>
<dbReference type="AlphaFoldDB" id="A0ABD0KEC8"/>
<comment type="caution">
    <text evidence="1">The sequence shown here is derived from an EMBL/GenBank/DDBJ whole genome shotgun (WGS) entry which is preliminary data.</text>
</comment>
<reference evidence="1 2" key="1">
    <citation type="journal article" date="2023" name="Sci. Data">
        <title>Genome assembly of the Korean intertidal mud-creeper Batillaria attramentaria.</title>
        <authorList>
            <person name="Patra A.K."/>
            <person name="Ho P.T."/>
            <person name="Jun S."/>
            <person name="Lee S.J."/>
            <person name="Kim Y."/>
            <person name="Won Y.J."/>
        </authorList>
    </citation>
    <scope>NUCLEOTIDE SEQUENCE [LARGE SCALE GENOMIC DNA]</scope>
    <source>
        <strain evidence="1">Wonlab-2016</strain>
    </source>
</reference>
<proteinExistence type="predicted"/>
<evidence type="ECO:0000313" key="1">
    <source>
        <dbReference type="EMBL" id="KAK7485476.1"/>
    </source>
</evidence>
<protein>
    <submittedName>
        <fullName evidence="1">Uncharacterized protein</fullName>
    </submittedName>
</protein>
<name>A0ABD0KEC8_9CAEN</name>
<accession>A0ABD0KEC8</accession>
<keyword evidence="2" id="KW-1185">Reference proteome</keyword>
<gene>
    <name evidence="1" type="ORF">BaRGS_00023286</name>
</gene>